<proteinExistence type="predicted"/>
<gene>
    <name evidence="2" type="ORF">RISW2_14800</name>
</gene>
<dbReference type="InterPro" id="IPR009003">
    <property type="entry name" value="Peptidase_S1_PA"/>
</dbReference>
<evidence type="ECO:0000313" key="3">
    <source>
        <dbReference type="Proteomes" id="UP000023430"/>
    </source>
</evidence>
<dbReference type="STRING" id="1449351.RISW2_14800"/>
<organism evidence="2 3">
    <name type="scientific">Roseivivax isoporae LMG 25204</name>
    <dbReference type="NCBI Taxonomy" id="1449351"/>
    <lineage>
        <taxon>Bacteria</taxon>
        <taxon>Pseudomonadati</taxon>
        <taxon>Pseudomonadota</taxon>
        <taxon>Alphaproteobacteria</taxon>
        <taxon>Rhodobacterales</taxon>
        <taxon>Roseobacteraceae</taxon>
        <taxon>Roseivivax</taxon>
    </lineage>
</organism>
<comment type="caution">
    <text evidence="2">The sequence shown here is derived from an EMBL/GenBank/DDBJ whole genome shotgun (WGS) entry which is preliminary data.</text>
</comment>
<protein>
    <submittedName>
        <fullName evidence="2">Uncharacterized protein</fullName>
    </submittedName>
</protein>
<keyword evidence="3" id="KW-1185">Reference proteome</keyword>
<evidence type="ECO:0000256" key="1">
    <source>
        <dbReference type="SAM" id="MobiDB-lite"/>
    </source>
</evidence>
<dbReference type="OrthoDB" id="500593at2"/>
<dbReference type="RefSeq" id="WP_043774040.1">
    <property type="nucleotide sequence ID" value="NZ_JAME01000036.1"/>
</dbReference>
<feature type="compositionally biased region" description="Basic and acidic residues" evidence="1">
    <location>
        <begin position="46"/>
        <end position="56"/>
    </location>
</feature>
<dbReference type="AlphaFoldDB" id="X7F592"/>
<reference evidence="2 3" key="1">
    <citation type="submission" date="2014-01" db="EMBL/GenBank/DDBJ databases">
        <title>Roseivivax isoporae LMG 25204 Genome Sequencing.</title>
        <authorList>
            <person name="Lai Q."/>
            <person name="Li G."/>
            <person name="Shao Z."/>
        </authorList>
    </citation>
    <scope>NUCLEOTIDE SEQUENCE [LARGE SCALE GENOMIC DNA]</scope>
    <source>
        <strain evidence="2 3">LMG 25204</strain>
    </source>
</reference>
<name>X7F592_9RHOB</name>
<dbReference type="SUPFAM" id="SSF50494">
    <property type="entry name" value="Trypsin-like serine proteases"/>
    <property type="match status" value="1"/>
</dbReference>
<accession>X7F592</accession>
<feature type="region of interest" description="Disordered" evidence="1">
    <location>
        <begin position="30"/>
        <end position="56"/>
    </location>
</feature>
<dbReference type="eggNOG" id="COG3591">
    <property type="taxonomic scope" value="Bacteria"/>
</dbReference>
<dbReference type="Pfam" id="PF13365">
    <property type="entry name" value="Trypsin_2"/>
    <property type="match status" value="1"/>
</dbReference>
<dbReference type="EMBL" id="JAME01000036">
    <property type="protein sequence ID" value="ETX27266.1"/>
    <property type="molecule type" value="Genomic_DNA"/>
</dbReference>
<sequence length="397" mass="42187">MRPADHRPGAARDRLRQLCGRAAAAPADPALEGLESAAATPETDLSVDRRRRSEEALRQAISRGAAEPGAPPVDPDETERVVGLATRAMEKLAAEGPEADLDRMEEMGLEAVIATDGSRPSALIRDGFVDMADPRLGDWADDLGTDPDAVRRAIAATGRVLRGGDLSDTRVFGTAWMIAPGLAATARHVVEAIWEQHGGVWIEKFGGPVTLDFGVEAGRDPDPAARIGVRGVTWASDTEIRHALNLANLDVAILELDAEGPPPLAVAGTLPMGGAEPRIHVIGHPMKPSGFGALAQPEFERIREVVFGSVFGVKRWAPGLIVLGPGSLPDDRDLRRVMTHDAATLGGNSGSPLLDLLDAPDRALGLHYGGFFEEENYAHPLGRVRDLLAGLPLRWIG</sequence>
<dbReference type="Proteomes" id="UP000023430">
    <property type="component" value="Unassembled WGS sequence"/>
</dbReference>
<evidence type="ECO:0000313" key="2">
    <source>
        <dbReference type="EMBL" id="ETX27266.1"/>
    </source>
</evidence>